<organism evidence="2 3">
    <name type="scientific">Aliigemmobacter aestuarii</name>
    <dbReference type="NCBI Taxonomy" id="1445661"/>
    <lineage>
        <taxon>Bacteria</taxon>
        <taxon>Pseudomonadati</taxon>
        <taxon>Pseudomonadota</taxon>
        <taxon>Alphaproteobacteria</taxon>
        <taxon>Rhodobacterales</taxon>
        <taxon>Paracoccaceae</taxon>
        <taxon>Aliigemmobacter</taxon>
    </lineage>
</organism>
<feature type="compositionally biased region" description="Basic and acidic residues" evidence="1">
    <location>
        <begin position="51"/>
        <end position="63"/>
    </location>
</feature>
<evidence type="ECO:0000313" key="2">
    <source>
        <dbReference type="EMBL" id="THD85343.1"/>
    </source>
</evidence>
<feature type="region of interest" description="Disordered" evidence="1">
    <location>
        <begin position="51"/>
        <end position="86"/>
    </location>
</feature>
<sequence>MAKKAAPWMWQDPDRRRSVIDVTHGHIDRTHACPVCAGSVGNGAAGLADASRRAKGIDPKRPCGGEIPSRGIRRSIGPDRAVPWSR</sequence>
<dbReference type="Proteomes" id="UP000309450">
    <property type="component" value="Unassembled WGS sequence"/>
</dbReference>
<name>A0A4S3MT94_9RHOB</name>
<reference evidence="2 3" key="1">
    <citation type="submission" date="2019-04" db="EMBL/GenBank/DDBJ databases">
        <title>Draft genome sequence of Gemmobacter aestuarii sp. nov.</title>
        <authorList>
            <person name="Hameed A."/>
            <person name="Lin S.-Y."/>
            <person name="Shahina M."/>
            <person name="Lai W.-A."/>
            <person name="Young C.-C."/>
        </authorList>
    </citation>
    <scope>NUCLEOTIDE SEQUENCE [LARGE SCALE GENOMIC DNA]</scope>
    <source>
        <strain evidence="2 3">CC-PW-75</strain>
    </source>
</reference>
<keyword evidence="3" id="KW-1185">Reference proteome</keyword>
<accession>A0A4S3MT94</accession>
<gene>
    <name evidence="2" type="ORF">E7811_06485</name>
</gene>
<dbReference type="AlphaFoldDB" id="A0A4S3MT94"/>
<dbReference type="EMBL" id="SSND01000001">
    <property type="protein sequence ID" value="THD85343.1"/>
    <property type="molecule type" value="Genomic_DNA"/>
</dbReference>
<comment type="caution">
    <text evidence="2">The sequence shown here is derived from an EMBL/GenBank/DDBJ whole genome shotgun (WGS) entry which is preliminary data.</text>
</comment>
<evidence type="ECO:0000256" key="1">
    <source>
        <dbReference type="SAM" id="MobiDB-lite"/>
    </source>
</evidence>
<dbReference type="RefSeq" id="WP_136393717.1">
    <property type="nucleotide sequence ID" value="NZ_SSND01000001.1"/>
</dbReference>
<protein>
    <submittedName>
        <fullName evidence="2">Uncharacterized protein</fullName>
    </submittedName>
</protein>
<proteinExistence type="predicted"/>
<evidence type="ECO:0000313" key="3">
    <source>
        <dbReference type="Proteomes" id="UP000309450"/>
    </source>
</evidence>